<evidence type="ECO:0000313" key="2">
    <source>
        <dbReference type="EMBL" id="OFI48750.1"/>
    </source>
</evidence>
<gene>
    <name evidence="2" type="ORF">BG261_06755</name>
</gene>
<dbReference type="EMBL" id="MKIR01000024">
    <property type="protein sequence ID" value="OFI48750.1"/>
    <property type="molecule type" value="Genomic_DNA"/>
</dbReference>
<name>A0A1E8GKH5_9LACT</name>
<dbReference type="Proteomes" id="UP000178622">
    <property type="component" value="Unassembled WGS sequence"/>
</dbReference>
<dbReference type="PANTHER" id="PTHR22916:SF3">
    <property type="entry name" value="UDP-GLCNAC:BETAGAL BETA-1,3-N-ACETYLGLUCOSAMINYLTRANSFERASE-LIKE PROTEIN 1"/>
    <property type="match status" value="1"/>
</dbReference>
<dbReference type="Gene3D" id="3.90.550.10">
    <property type="entry name" value="Spore Coat Polysaccharide Biosynthesis Protein SpsA, Chain A"/>
    <property type="match status" value="1"/>
</dbReference>
<sequence length="261" mass="30381">MIFQDKVSILMPLYNSEKFLVDTVNSVLNQTYDNFELLIVDDLSTDNSFEIAKNLKKVDDRVKVFQLEKNSGAAKARNFALSKSSGRFISYLDADDLWKNNKLELQTKIMIDNNYPFTCTSYDVINENGELLNKKITMLPRVDYKGFLTNNLLQTVGIMVDLDIVPKNLLMMPDLRRRQDAATWLQILRNGYDCYGVDESLAYYRRVSNSLSSNKIKAVKGVWYLYREVEKLPFLFSAYIFCRYALLAIWKRIYISRGKNE</sequence>
<dbReference type="CDD" id="cd00761">
    <property type="entry name" value="Glyco_tranf_GTA_type"/>
    <property type="match status" value="1"/>
</dbReference>
<evidence type="ECO:0000259" key="1">
    <source>
        <dbReference type="Pfam" id="PF00535"/>
    </source>
</evidence>
<reference evidence="3" key="1">
    <citation type="submission" date="2016-09" db="EMBL/GenBank/DDBJ databases">
        <title>Draft genome sequence of a novel species of the family Streptococcaceae isolated from flowers.</title>
        <authorList>
            <person name="Chuah L.-O."/>
            <person name="Yap K.-P."/>
            <person name="Thong K.L."/>
            <person name="Liong M.T."/>
            <person name="Ahmad R."/>
            <person name="Rusul G."/>
        </authorList>
    </citation>
    <scope>NUCLEOTIDE SEQUENCE [LARGE SCALE GENOMIC DNA]</scope>
    <source>
        <strain evidence="3">DF1</strain>
    </source>
</reference>
<proteinExistence type="predicted"/>
<keyword evidence="3" id="KW-1185">Reference proteome</keyword>
<organism evidence="2 3">
    <name type="scientific">Floricoccus tropicus</name>
    <dbReference type="NCBI Taxonomy" id="1859473"/>
    <lineage>
        <taxon>Bacteria</taxon>
        <taxon>Bacillati</taxon>
        <taxon>Bacillota</taxon>
        <taxon>Bacilli</taxon>
        <taxon>Lactobacillales</taxon>
        <taxon>Streptococcaceae</taxon>
        <taxon>Floricoccus</taxon>
    </lineage>
</organism>
<accession>A0A1E8GKH5</accession>
<feature type="domain" description="Glycosyltransferase 2-like" evidence="1">
    <location>
        <begin position="8"/>
        <end position="140"/>
    </location>
</feature>
<dbReference type="STRING" id="1859473.BG261_06755"/>
<dbReference type="PANTHER" id="PTHR22916">
    <property type="entry name" value="GLYCOSYLTRANSFERASE"/>
    <property type="match status" value="1"/>
</dbReference>
<dbReference type="GO" id="GO:0016758">
    <property type="term" value="F:hexosyltransferase activity"/>
    <property type="evidence" value="ECO:0007669"/>
    <property type="project" value="UniProtKB-ARBA"/>
</dbReference>
<dbReference type="SUPFAM" id="SSF53448">
    <property type="entry name" value="Nucleotide-diphospho-sugar transferases"/>
    <property type="match status" value="1"/>
</dbReference>
<dbReference type="Pfam" id="PF00535">
    <property type="entry name" value="Glycos_transf_2"/>
    <property type="match status" value="1"/>
</dbReference>
<dbReference type="AlphaFoldDB" id="A0A1E8GKH5"/>
<evidence type="ECO:0000313" key="3">
    <source>
        <dbReference type="Proteomes" id="UP000178622"/>
    </source>
</evidence>
<keyword evidence="2" id="KW-0808">Transferase</keyword>
<dbReference type="InterPro" id="IPR001173">
    <property type="entry name" value="Glyco_trans_2-like"/>
</dbReference>
<protein>
    <submittedName>
        <fullName evidence="2">Glycosyl transferase</fullName>
    </submittedName>
</protein>
<dbReference type="OrthoDB" id="396512at2"/>
<dbReference type="InterPro" id="IPR029044">
    <property type="entry name" value="Nucleotide-diphossugar_trans"/>
</dbReference>
<comment type="caution">
    <text evidence="2">The sequence shown here is derived from an EMBL/GenBank/DDBJ whole genome shotgun (WGS) entry which is preliminary data.</text>
</comment>